<protein>
    <recommendedName>
        <fullName evidence="6">Serine-threonine/tyrosine-protein kinase catalytic domain-containing protein</fullName>
    </recommendedName>
</protein>
<dbReference type="InterPro" id="IPR001245">
    <property type="entry name" value="Ser-Thr/Tyr_kinase_cat_dom"/>
</dbReference>
<dbReference type="InterPro" id="IPR011009">
    <property type="entry name" value="Kinase-like_dom_sf"/>
</dbReference>
<accession>A0ABN7EC46</accession>
<keyword evidence="2" id="KW-0808">Transferase</keyword>
<keyword evidence="8" id="KW-1185">Reference proteome</keyword>
<dbReference type="Pfam" id="PF07714">
    <property type="entry name" value="PK_Tyr_Ser-Thr"/>
    <property type="match status" value="1"/>
</dbReference>
<keyword evidence="5" id="KW-0067">ATP-binding</keyword>
<evidence type="ECO:0000256" key="1">
    <source>
        <dbReference type="ARBA" id="ARBA00022527"/>
    </source>
</evidence>
<organism evidence="7 8">
    <name type="scientific">Spirodela intermedia</name>
    <name type="common">Intermediate duckweed</name>
    <dbReference type="NCBI Taxonomy" id="51605"/>
    <lineage>
        <taxon>Eukaryota</taxon>
        <taxon>Viridiplantae</taxon>
        <taxon>Streptophyta</taxon>
        <taxon>Embryophyta</taxon>
        <taxon>Tracheophyta</taxon>
        <taxon>Spermatophyta</taxon>
        <taxon>Magnoliopsida</taxon>
        <taxon>Liliopsida</taxon>
        <taxon>Araceae</taxon>
        <taxon>Lemnoideae</taxon>
        <taxon>Spirodela</taxon>
    </lineage>
</organism>
<sequence>MSPEYAISGIISAKSDVFSFGVLVLEVLSGIKTRESTAQETPKDHYFYFHKISAEVLKGSLLSSIAGVELWQEDRFLELLDPIVMTSCPESELLRCIQVGLLCVQESPSDRPTVYAVVTMLTSENFLLPEPKRPGFLLFQCPTPSSISQCPQ</sequence>
<feature type="domain" description="Serine-threonine/tyrosine-protein kinase catalytic" evidence="6">
    <location>
        <begin position="1"/>
        <end position="120"/>
    </location>
</feature>
<evidence type="ECO:0000313" key="7">
    <source>
        <dbReference type="EMBL" id="CAA6675480.1"/>
    </source>
</evidence>
<keyword evidence="1" id="KW-0723">Serine/threonine-protein kinase</keyword>
<evidence type="ECO:0000313" key="8">
    <source>
        <dbReference type="Proteomes" id="UP001189122"/>
    </source>
</evidence>
<dbReference type="PANTHER" id="PTHR27002">
    <property type="entry name" value="RECEPTOR-LIKE SERINE/THREONINE-PROTEIN KINASE SD1-8"/>
    <property type="match status" value="1"/>
</dbReference>
<dbReference type="Gene3D" id="1.10.510.10">
    <property type="entry name" value="Transferase(Phosphotransferase) domain 1"/>
    <property type="match status" value="1"/>
</dbReference>
<keyword evidence="4" id="KW-0418">Kinase</keyword>
<evidence type="ECO:0000256" key="2">
    <source>
        <dbReference type="ARBA" id="ARBA00022679"/>
    </source>
</evidence>
<dbReference type="EMBL" id="CACRZD030000329">
    <property type="protein sequence ID" value="CAA6675480.1"/>
    <property type="molecule type" value="Genomic_DNA"/>
</dbReference>
<evidence type="ECO:0000256" key="3">
    <source>
        <dbReference type="ARBA" id="ARBA00022741"/>
    </source>
</evidence>
<dbReference type="PANTHER" id="PTHR27002:SF181">
    <property type="entry name" value="RECEPTOR-LIKE SERINE_THREONINE-PROTEIN KINASE"/>
    <property type="match status" value="1"/>
</dbReference>
<keyword evidence="3" id="KW-0547">Nucleotide-binding</keyword>
<evidence type="ECO:0000256" key="4">
    <source>
        <dbReference type="ARBA" id="ARBA00022777"/>
    </source>
</evidence>
<dbReference type="Proteomes" id="UP001189122">
    <property type="component" value="Unassembled WGS sequence"/>
</dbReference>
<proteinExistence type="predicted"/>
<name>A0ABN7EC46_SPIIN</name>
<gene>
    <name evidence="7" type="ORF">SI7747_UN021822</name>
</gene>
<reference evidence="8" key="1">
    <citation type="journal article" date="2020" name="Sci. Rep.">
        <title>Chromosome-scale genome assembly for the duckweed Spirodela intermedia, integrating cytogenetic maps, PacBio and Oxford Nanopore libraries.</title>
        <authorList>
            <person name="Hoang P.T.N."/>
            <person name="Fiebig A."/>
            <person name="Novak P."/>
            <person name="Macas J."/>
            <person name="Cao H.X."/>
            <person name="Stepanenko A."/>
            <person name="Chen G."/>
            <person name="Borisjuk N."/>
            <person name="Scholz U."/>
            <person name="Schubert I."/>
        </authorList>
    </citation>
    <scope>NUCLEOTIDE SEQUENCE [LARGE SCALE GENOMIC DNA]</scope>
</reference>
<dbReference type="SUPFAM" id="SSF56112">
    <property type="entry name" value="Protein kinase-like (PK-like)"/>
    <property type="match status" value="1"/>
</dbReference>
<evidence type="ECO:0000259" key="6">
    <source>
        <dbReference type="Pfam" id="PF07714"/>
    </source>
</evidence>
<evidence type="ECO:0000256" key="5">
    <source>
        <dbReference type="ARBA" id="ARBA00022840"/>
    </source>
</evidence>
<comment type="caution">
    <text evidence="7">The sequence shown here is derived from an EMBL/GenBank/DDBJ whole genome shotgun (WGS) entry which is preliminary data.</text>
</comment>